<dbReference type="STRING" id="703135.A0A2A9NB50"/>
<dbReference type="EMBL" id="KZ302088">
    <property type="protein sequence ID" value="PFH47849.1"/>
    <property type="molecule type" value="Genomic_DNA"/>
</dbReference>
<evidence type="ECO:0000259" key="1">
    <source>
        <dbReference type="Pfam" id="PF08511"/>
    </source>
</evidence>
<dbReference type="UniPathway" id="UPA00232"/>
<reference evidence="2 3" key="1">
    <citation type="submission" date="2014-02" db="EMBL/GenBank/DDBJ databases">
        <title>Transposable element dynamics among asymbiotic and ectomycorrhizal Amanita fungi.</title>
        <authorList>
            <consortium name="DOE Joint Genome Institute"/>
            <person name="Hess J."/>
            <person name="Skrede I."/>
            <person name="Wolfe B."/>
            <person name="LaButti K."/>
            <person name="Ohm R.A."/>
            <person name="Grigoriev I.V."/>
            <person name="Pringle A."/>
        </authorList>
    </citation>
    <scope>NUCLEOTIDE SEQUENCE [LARGE SCALE GENOMIC DNA]</scope>
    <source>
        <strain evidence="2 3">SKay4041</strain>
    </source>
</reference>
<dbReference type="Pfam" id="PF08511">
    <property type="entry name" value="COQ9"/>
    <property type="match status" value="1"/>
</dbReference>
<gene>
    <name evidence="2" type="ORF">AMATHDRAFT_66633</name>
</gene>
<dbReference type="AlphaFoldDB" id="A0A2A9NB50"/>
<feature type="domain" description="COQ9 C-terminal" evidence="1">
    <location>
        <begin position="160"/>
        <end position="204"/>
    </location>
</feature>
<proteinExistence type="predicted"/>
<organism evidence="2 3">
    <name type="scientific">Amanita thiersii Skay4041</name>
    <dbReference type="NCBI Taxonomy" id="703135"/>
    <lineage>
        <taxon>Eukaryota</taxon>
        <taxon>Fungi</taxon>
        <taxon>Dikarya</taxon>
        <taxon>Basidiomycota</taxon>
        <taxon>Agaricomycotina</taxon>
        <taxon>Agaricomycetes</taxon>
        <taxon>Agaricomycetidae</taxon>
        <taxon>Agaricales</taxon>
        <taxon>Pluteineae</taxon>
        <taxon>Amanitaceae</taxon>
        <taxon>Amanita</taxon>
    </lineage>
</organism>
<keyword evidence="3" id="KW-1185">Reference proteome</keyword>
<protein>
    <recommendedName>
        <fullName evidence="1">COQ9 C-terminal domain-containing protein</fullName>
    </recommendedName>
</protein>
<dbReference type="GO" id="GO:0006744">
    <property type="term" value="P:ubiquinone biosynthetic process"/>
    <property type="evidence" value="ECO:0007669"/>
    <property type="project" value="UniProtKB-UniPathway"/>
</dbReference>
<evidence type="ECO:0000313" key="3">
    <source>
        <dbReference type="Proteomes" id="UP000242287"/>
    </source>
</evidence>
<evidence type="ECO:0000313" key="2">
    <source>
        <dbReference type="EMBL" id="PFH47849.1"/>
    </source>
</evidence>
<name>A0A2A9NB50_9AGAR</name>
<accession>A0A2A9NB50</accession>
<dbReference type="Proteomes" id="UP000242287">
    <property type="component" value="Unassembled WGS sequence"/>
</dbReference>
<sequence>MATAIPLRTQLLRLALPLVRTHGFTREALSQAAVGLPNHVQPLPDSAVSSLFGDGDEARRTLIRAWLDEGVEGIKELRRRREVLERMELDMRLQQQQETQPKAPFSQVQTQPLESERIDIRHVLRARLAYNEPVLAYLPEAFALLASPVSGLPPLDPTPALNHAATVASEACYAAGEKTILMDWYTRRATIAAIYTAAELHQLVSPPTASAFLDTLLAESKSLGKKLDDVGSYSNYIFRSWAGILKSSGAF</sequence>
<dbReference type="InterPro" id="IPR013718">
    <property type="entry name" value="COQ9_C"/>
</dbReference>
<dbReference type="OrthoDB" id="619536at2759"/>